<sequence>MDATPPALSSSRRRHSCAGSSTRPAPPPAFQLRRRNGWWWWSFEGSACVSPHVRCWASLSVARTSAKRVEGQRGLRQVSPRCSVEIYRKVCGEKQVVVKDSSVMMAERALQVEPTPPTTPTTATAHSTTTSHFGTTLKATVEEIYLVEILCQMF</sequence>
<dbReference type="EMBL" id="VSRR010101315">
    <property type="protein sequence ID" value="MPC95200.1"/>
    <property type="molecule type" value="Genomic_DNA"/>
</dbReference>
<protein>
    <submittedName>
        <fullName evidence="2">Uncharacterized protein</fullName>
    </submittedName>
</protein>
<feature type="region of interest" description="Disordered" evidence="1">
    <location>
        <begin position="1"/>
        <end position="28"/>
    </location>
</feature>
<name>A0A5B7JEL3_PORTR</name>
<proteinExistence type="predicted"/>
<dbReference type="AlphaFoldDB" id="A0A5B7JEL3"/>
<evidence type="ECO:0000313" key="2">
    <source>
        <dbReference type="EMBL" id="MPC95200.1"/>
    </source>
</evidence>
<organism evidence="2 3">
    <name type="scientific">Portunus trituberculatus</name>
    <name type="common">Swimming crab</name>
    <name type="synonym">Neptunus trituberculatus</name>
    <dbReference type="NCBI Taxonomy" id="210409"/>
    <lineage>
        <taxon>Eukaryota</taxon>
        <taxon>Metazoa</taxon>
        <taxon>Ecdysozoa</taxon>
        <taxon>Arthropoda</taxon>
        <taxon>Crustacea</taxon>
        <taxon>Multicrustacea</taxon>
        <taxon>Malacostraca</taxon>
        <taxon>Eumalacostraca</taxon>
        <taxon>Eucarida</taxon>
        <taxon>Decapoda</taxon>
        <taxon>Pleocyemata</taxon>
        <taxon>Brachyura</taxon>
        <taxon>Eubrachyura</taxon>
        <taxon>Portunoidea</taxon>
        <taxon>Portunidae</taxon>
        <taxon>Portuninae</taxon>
        <taxon>Portunus</taxon>
    </lineage>
</organism>
<accession>A0A5B7JEL3</accession>
<evidence type="ECO:0000313" key="3">
    <source>
        <dbReference type="Proteomes" id="UP000324222"/>
    </source>
</evidence>
<evidence type="ECO:0000256" key="1">
    <source>
        <dbReference type="SAM" id="MobiDB-lite"/>
    </source>
</evidence>
<dbReference type="Proteomes" id="UP000324222">
    <property type="component" value="Unassembled WGS sequence"/>
</dbReference>
<reference evidence="2 3" key="1">
    <citation type="submission" date="2019-05" db="EMBL/GenBank/DDBJ databases">
        <title>Another draft genome of Portunus trituberculatus and its Hox gene families provides insights of decapod evolution.</title>
        <authorList>
            <person name="Jeong J.-H."/>
            <person name="Song I."/>
            <person name="Kim S."/>
            <person name="Choi T."/>
            <person name="Kim D."/>
            <person name="Ryu S."/>
            <person name="Kim W."/>
        </authorList>
    </citation>
    <scope>NUCLEOTIDE SEQUENCE [LARGE SCALE GENOMIC DNA]</scope>
    <source>
        <tissue evidence="2">Muscle</tissue>
    </source>
</reference>
<comment type="caution">
    <text evidence="2">The sequence shown here is derived from an EMBL/GenBank/DDBJ whole genome shotgun (WGS) entry which is preliminary data.</text>
</comment>
<keyword evidence="3" id="KW-1185">Reference proteome</keyword>
<gene>
    <name evidence="2" type="ORF">E2C01_090399</name>
</gene>